<dbReference type="Gene3D" id="3.40.960.10">
    <property type="entry name" value="VSR Endonuclease"/>
    <property type="match status" value="1"/>
</dbReference>
<reference evidence="10 11" key="1">
    <citation type="journal article" date="2020" name="Nature">
        <title>Bacterial chemolithoautotrophy via manganese oxidation.</title>
        <authorList>
            <person name="Yu H."/>
            <person name="Leadbetter J.R."/>
        </authorList>
    </citation>
    <scope>NUCLEOTIDE SEQUENCE [LARGE SCALE GENOMIC DNA]</scope>
    <source>
        <strain evidence="10 11">RBP-1</strain>
    </source>
</reference>
<dbReference type="InterPro" id="IPR049468">
    <property type="entry name" value="Restrct_endonuc-II-like_dom"/>
</dbReference>
<feature type="domain" description="Restriction endonuclease type II-like" evidence="9">
    <location>
        <begin position="1374"/>
        <end position="1466"/>
    </location>
</feature>
<dbReference type="RefSeq" id="WP_168109740.1">
    <property type="nucleotide sequence ID" value="NZ_VTOX01000011.1"/>
</dbReference>
<dbReference type="PANTHER" id="PTHR43788:SF8">
    <property type="entry name" value="DNA-BINDING PROTEIN SMUBP-2"/>
    <property type="match status" value="1"/>
</dbReference>
<keyword evidence="2" id="KW-0547">Nucleotide-binding</keyword>
<evidence type="ECO:0000256" key="6">
    <source>
        <dbReference type="SAM" id="MobiDB-lite"/>
    </source>
</evidence>
<evidence type="ECO:0000256" key="4">
    <source>
        <dbReference type="ARBA" id="ARBA00022806"/>
    </source>
</evidence>
<sequence>MPTPAEQLCKLLNYVVEQSKEIDPHGYKLVGHKGFLRHKGNLTGLPGVSFNREVQGDHVWLHIERLEAQHPPVVHPEAVRPLLTVSEDPSGKPPSVNDAALAHRVAAAANGKSPEQLQQEASILRSTVEKALDQYSPLWNAWAAGEKPRRTTIDLYGDLFSLAHQLEAEETAKPQELVWGLGITAWKVSAAEGIGVVDFQYPLITQAMEISVEEDLSIVLRPRGVEPRLEFDALSACQLLSVPEVEKAAKQSLEATKERPVSPFDAGSYEPVLKLISGNLHEKGRFVRDHDGLPAPGEDLQVTDAWVLLSRPRSNNFLHEDIERLKKSIGDGAKIPEGALALVTAPSDETPDYKPVTFRGLSGTSGGCAGGEPKELFFPLPYNHEQVTIVEQLERSEGVAVQGPPGTGKTHTIANIICHFLATGRKVLVTAKGEQALEVLQSKIPEEVRPLTVALLAGDREGMRQFQTSIESILHNVSQLNPEVVRTEIERVQSAIGQAHGELTEIDRRVDEIALAQLSDVQVDGVLMRAQKMAELVVRGHAQHAWFVDVLDLSGQNAPPLSGAEAAQLREARRTLGQDLGYVGVRIPRSLELPSAADIGRLHDTLVSIRDIEEREAAGGLLALRANTPEVLAEARRMLSVVEVAAALAHELEETGEIWTAELRKRCRQAQFDAERKALEALFSDIQELVKARAEFLQQPVEVPEAALGQPKFTEAVGRGCETGKPFGFLSIGAGEVKALVSAVRVAGLAPTTAERWQHVKRYLHLHDRVRSFAARWNQFAQTLSIPVVEAGVQALRHLELVTSSARKAHLLATNHDAHLPVLAERVFAKPPLTQVRGTSGDLKQVREHLRSHLTRADLAEAAVMQATLQEKLAGASGPVSAQLRQLAATLGDRSQNTETVVAQYAGLVAEVRRIEALGHEIGTVTTLAERVEMAGAPIWAARLRSETVAAAGEDHAVPVPWRDAWNWARLKTHLSQIEARDELLKIAARRRDLEAGLARLYISMVSKSAWRSTKLAASPKVLSALESYRTAIHKIGKGTGPNATRHRRDAQRAMQNAQAAVPCWVMSHSKVSETLPPIPGSFHLVVVDEASQSDLWALPAILRGAKILVVGDDKQVSPEGGFISSVRVQELKDRFLSDQYHADMLTPEKSLYDIASTVFAAQKVMLREHFRCVPAIIAYSNRFYNGAMQPLRIPRESERIDPPLVDIFVPSGNRNQRDVNVPEAQAILAEIQAILADKRFAGRSMGVVSLLGAEQAKHIDTLVRSNCDGAELIRRHFKCGDARVFQGSERDIMFLSMVVDPRKATALSGNMFEQRFNVAASRARDRMYLVRSVELKDLSQADLRASLIGHFTKPLGGSVDEAKSLVDLCDSGFERDVYTELFKRGYRVTPQVKAGSFFIDMVVEGANDTRLAIELDGDEFHGPDRWQADMNRQRVLERAGWTFWRCFASTWSLHRKEVLQELLGRLTAMGIEPLGTLERVPSLVESRVWQLPIKLSGAERAEEDVLEQAIAQATSAASTTGASVSSSPQTRQ</sequence>
<evidence type="ECO:0000259" key="8">
    <source>
        <dbReference type="Pfam" id="PF13087"/>
    </source>
</evidence>
<keyword evidence="3" id="KW-0378">Hydrolase</keyword>
<dbReference type="InterPro" id="IPR041679">
    <property type="entry name" value="DNA2/NAM7-like_C"/>
</dbReference>
<evidence type="ECO:0000259" key="7">
    <source>
        <dbReference type="Pfam" id="PF13086"/>
    </source>
</evidence>
<dbReference type="InterPro" id="IPR041677">
    <property type="entry name" value="DNA2/NAM7_AAA_11"/>
</dbReference>
<protein>
    <submittedName>
        <fullName evidence="10">AAA family ATPase</fullName>
    </submittedName>
</protein>
<dbReference type="Pfam" id="PF13087">
    <property type="entry name" value="AAA_12"/>
    <property type="match status" value="1"/>
</dbReference>
<dbReference type="Pfam" id="PF13086">
    <property type="entry name" value="AAA_11"/>
    <property type="match status" value="1"/>
</dbReference>
<dbReference type="InterPro" id="IPR011335">
    <property type="entry name" value="Restrct_endonuc-II-like"/>
</dbReference>
<evidence type="ECO:0000313" key="10">
    <source>
        <dbReference type="EMBL" id="NKE68614.1"/>
    </source>
</evidence>
<evidence type="ECO:0000256" key="1">
    <source>
        <dbReference type="ARBA" id="ARBA00007913"/>
    </source>
</evidence>
<dbReference type="InterPro" id="IPR027417">
    <property type="entry name" value="P-loop_NTPase"/>
</dbReference>
<evidence type="ECO:0000256" key="5">
    <source>
        <dbReference type="ARBA" id="ARBA00022840"/>
    </source>
</evidence>
<accession>A0A7X6DK77</accession>
<keyword evidence="11" id="KW-1185">Reference proteome</keyword>
<evidence type="ECO:0000256" key="2">
    <source>
        <dbReference type="ARBA" id="ARBA00022741"/>
    </source>
</evidence>
<organism evidence="10 11">
    <name type="scientific">Ramlibacter lithotrophicus</name>
    <dbReference type="NCBI Taxonomy" id="2606681"/>
    <lineage>
        <taxon>Bacteria</taxon>
        <taxon>Pseudomonadati</taxon>
        <taxon>Pseudomonadota</taxon>
        <taxon>Betaproteobacteria</taxon>
        <taxon>Burkholderiales</taxon>
        <taxon>Comamonadaceae</taxon>
        <taxon>Ramlibacter</taxon>
    </lineage>
</organism>
<dbReference type="PANTHER" id="PTHR43788">
    <property type="entry name" value="DNA2/NAM7 HELICASE FAMILY MEMBER"/>
    <property type="match status" value="1"/>
</dbReference>
<dbReference type="Pfam" id="PF18741">
    <property type="entry name" value="MTES_1575"/>
    <property type="match status" value="1"/>
</dbReference>
<dbReference type="SUPFAM" id="SSF52540">
    <property type="entry name" value="P-loop containing nucleoside triphosphate hydrolases"/>
    <property type="match status" value="1"/>
</dbReference>
<feature type="domain" description="DNA2/NAM7 helicase-like C-terminal" evidence="8">
    <location>
        <begin position="1151"/>
        <end position="1331"/>
    </location>
</feature>
<keyword evidence="4" id="KW-0347">Helicase</keyword>
<keyword evidence="5" id="KW-0067">ATP-binding</keyword>
<evidence type="ECO:0000259" key="9">
    <source>
        <dbReference type="Pfam" id="PF18741"/>
    </source>
</evidence>
<dbReference type="EMBL" id="VTOX01000011">
    <property type="protein sequence ID" value="NKE68614.1"/>
    <property type="molecule type" value="Genomic_DNA"/>
</dbReference>
<feature type="domain" description="DNA2/NAM7 helicase helicase" evidence="7">
    <location>
        <begin position="382"/>
        <end position="446"/>
    </location>
</feature>
<gene>
    <name evidence="10" type="ORF">RAMLITH_22595</name>
</gene>
<proteinExistence type="inferred from homology"/>
<dbReference type="Gene3D" id="3.40.50.300">
    <property type="entry name" value="P-loop containing nucleotide triphosphate hydrolases"/>
    <property type="match status" value="3"/>
</dbReference>
<comment type="caution">
    <text evidence="10">The sequence shown here is derived from an EMBL/GenBank/DDBJ whole genome shotgun (WGS) entry which is preliminary data.</text>
</comment>
<dbReference type="GO" id="GO:0005524">
    <property type="term" value="F:ATP binding"/>
    <property type="evidence" value="ECO:0007669"/>
    <property type="project" value="UniProtKB-KW"/>
</dbReference>
<name>A0A7X6DK77_9BURK</name>
<dbReference type="SUPFAM" id="SSF52980">
    <property type="entry name" value="Restriction endonuclease-like"/>
    <property type="match status" value="1"/>
</dbReference>
<dbReference type="GO" id="GO:0043139">
    <property type="term" value="F:5'-3' DNA helicase activity"/>
    <property type="evidence" value="ECO:0007669"/>
    <property type="project" value="TreeGrafter"/>
</dbReference>
<comment type="similarity">
    <text evidence="1">Belongs to the DNA2/NAM7 helicase family.</text>
</comment>
<dbReference type="GO" id="GO:0016787">
    <property type="term" value="F:hydrolase activity"/>
    <property type="evidence" value="ECO:0007669"/>
    <property type="project" value="UniProtKB-KW"/>
</dbReference>
<evidence type="ECO:0000313" key="11">
    <source>
        <dbReference type="Proteomes" id="UP000521868"/>
    </source>
</evidence>
<dbReference type="Proteomes" id="UP000521868">
    <property type="component" value="Unassembled WGS sequence"/>
</dbReference>
<feature type="region of interest" description="Disordered" evidence="6">
    <location>
        <begin position="1513"/>
        <end position="1533"/>
    </location>
</feature>
<dbReference type="InterPro" id="IPR047187">
    <property type="entry name" value="SF1_C_Upf1"/>
</dbReference>
<dbReference type="CDD" id="cd18808">
    <property type="entry name" value="SF1_C_Upf1"/>
    <property type="match status" value="1"/>
</dbReference>
<evidence type="ECO:0000256" key="3">
    <source>
        <dbReference type="ARBA" id="ARBA00022801"/>
    </source>
</evidence>
<dbReference type="InterPro" id="IPR050534">
    <property type="entry name" value="Coronavir_polyprotein_1ab"/>
</dbReference>